<feature type="domain" description="Rhodanese" evidence="1">
    <location>
        <begin position="59"/>
        <end position="139"/>
    </location>
</feature>
<dbReference type="Proteomes" id="UP001176940">
    <property type="component" value="Unassembled WGS sequence"/>
</dbReference>
<sequence length="220" mass="24628">MSAWLGRLCVAVRAVNRAGTVQRAAAARQAWSPQWLAVRSFSVSSGTTINYEELKNLLKKDGVVHIDVREPWEIKEYGVIKGSINIPLGELGAALQMTPEDFEKKYEKKLPEKSNPLVFSCLAGIRSGKALGVATSLGYMFITIREALMIGQGMSCQKNNPELFLQPRRQSNDLQMYRNFKNGIRSQQGSAGKGKFFSKVYLCQVILQRILDSYDVYVMP</sequence>
<evidence type="ECO:0000313" key="2">
    <source>
        <dbReference type="EMBL" id="CAJ0964217.1"/>
    </source>
</evidence>
<dbReference type="InterPro" id="IPR036873">
    <property type="entry name" value="Rhodanese-like_dom_sf"/>
</dbReference>
<dbReference type="Pfam" id="PF00581">
    <property type="entry name" value="Rhodanese"/>
    <property type="match status" value="1"/>
</dbReference>
<dbReference type="PROSITE" id="PS50206">
    <property type="entry name" value="RHODANESE_3"/>
    <property type="match status" value="1"/>
</dbReference>
<dbReference type="EMBL" id="CAUEEQ010059481">
    <property type="protein sequence ID" value="CAJ0964217.1"/>
    <property type="molecule type" value="Genomic_DNA"/>
</dbReference>
<dbReference type="PANTHER" id="PTHR44086:SF10">
    <property type="entry name" value="THIOSULFATE SULFURTRANSFERASE_RHODANESE-LIKE DOMAIN-CONTAINING PROTEIN 3"/>
    <property type="match status" value="1"/>
</dbReference>
<organism evidence="2 3">
    <name type="scientific">Ranitomeya imitator</name>
    <name type="common">mimic poison frog</name>
    <dbReference type="NCBI Taxonomy" id="111125"/>
    <lineage>
        <taxon>Eukaryota</taxon>
        <taxon>Metazoa</taxon>
        <taxon>Chordata</taxon>
        <taxon>Craniata</taxon>
        <taxon>Vertebrata</taxon>
        <taxon>Euteleostomi</taxon>
        <taxon>Amphibia</taxon>
        <taxon>Batrachia</taxon>
        <taxon>Anura</taxon>
        <taxon>Neobatrachia</taxon>
        <taxon>Hyloidea</taxon>
        <taxon>Dendrobatidae</taxon>
        <taxon>Dendrobatinae</taxon>
        <taxon>Ranitomeya</taxon>
    </lineage>
</organism>
<proteinExistence type="predicted"/>
<evidence type="ECO:0000259" key="1">
    <source>
        <dbReference type="PROSITE" id="PS50206"/>
    </source>
</evidence>
<accession>A0ABN9MIY3</accession>
<name>A0ABN9MIY3_9NEOB</name>
<reference evidence="2" key="1">
    <citation type="submission" date="2023-07" db="EMBL/GenBank/DDBJ databases">
        <authorList>
            <person name="Stuckert A."/>
        </authorList>
    </citation>
    <scope>NUCLEOTIDE SEQUENCE</scope>
</reference>
<protein>
    <recommendedName>
        <fullName evidence="1">Rhodanese domain-containing protein</fullName>
    </recommendedName>
</protein>
<comment type="caution">
    <text evidence="2">The sequence shown here is derived from an EMBL/GenBank/DDBJ whole genome shotgun (WGS) entry which is preliminary data.</text>
</comment>
<gene>
    <name evidence="2" type="ORF">RIMI_LOCUS18997136</name>
</gene>
<dbReference type="SUPFAM" id="SSF52821">
    <property type="entry name" value="Rhodanese/Cell cycle control phosphatase"/>
    <property type="match status" value="1"/>
</dbReference>
<dbReference type="Gene3D" id="3.40.250.10">
    <property type="entry name" value="Rhodanese-like domain"/>
    <property type="match status" value="1"/>
</dbReference>
<dbReference type="SMART" id="SM00450">
    <property type="entry name" value="RHOD"/>
    <property type="match status" value="1"/>
</dbReference>
<dbReference type="PANTHER" id="PTHR44086">
    <property type="entry name" value="THIOSULFATE SULFURTRANSFERASE RDL2, MITOCHONDRIAL-RELATED"/>
    <property type="match status" value="1"/>
</dbReference>
<evidence type="ECO:0000313" key="3">
    <source>
        <dbReference type="Proteomes" id="UP001176940"/>
    </source>
</evidence>
<dbReference type="InterPro" id="IPR001763">
    <property type="entry name" value="Rhodanese-like_dom"/>
</dbReference>
<keyword evidence="3" id="KW-1185">Reference proteome</keyword>